<dbReference type="GO" id="GO:0016787">
    <property type="term" value="F:hydrolase activity"/>
    <property type="evidence" value="ECO:0007669"/>
    <property type="project" value="UniProtKB-KW"/>
</dbReference>
<dbReference type="PANTHER" id="PTHR12277:SF81">
    <property type="entry name" value="PROTEIN ABHD13"/>
    <property type="match status" value="1"/>
</dbReference>
<protein>
    <submittedName>
        <fullName evidence="3">Alpha/beta hydrolase</fullName>
    </submittedName>
</protein>
<dbReference type="EMBL" id="BAABGJ010000016">
    <property type="protein sequence ID" value="GAA4340383.1"/>
    <property type="molecule type" value="Genomic_DNA"/>
</dbReference>
<evidence type="ECO:0000259" key="2">
    <source>
        <dbReference type="Pfam" id="PF12146"/>
    </source>
</evidence>
<feature type="domain" description="Serine aminopeptidase S33" evidence="2">
    <location>
        <begin position="98"/>
        <end position="203"/>
    </location>
</feature>
<dbReference type="InterPro" id="IPR029058">
    <property type="entry name" value="AB_hydrolase_fold"/>
</dbReference>
<dbReference type="Gene3D" id="3.40.50.1820">
    <property type="entry name" value="alpha/beta hydrolase"/>
    <property type="match status" value="1"/>
</dbReference>
<dbReference type="PROSITE" id="PS51257">
    <property type="entry name" value="PROKAR_LIPOPROTEIN"/>
    <property type="match status" value="1"/>
</dbReference>
<evidence type="ECO:0000313" key="3">
    <source>
        <dbReference type="EMBL" id="GAA4340383.1"/>
    </source>
</evidence>
<keyword evidence="3" id="KW-0378">Hydrolase</keyword>
<accession>A0ABP8HKB9</accession>
<organism evidence="3 4">
    <name type="scientific">Variovorax defluvii</name>
    <dbReference type="NCBI Taxonomy" id="913761"/>
    <lineage>
        <taxon>Bacteria</taxon>
        <taxon>Pseudomonadati</taxon>
        <taxon>Pseudomonadota</taxon>
        <taxon>Betaproteobacteria</taxon>
        <taxon>Burkholderiales</taxon>
        <taxon>Comamonadaceae</taxon>
        <taxon>Variovorax</taxon>
    </lineage>
</organism>
<dbReference type="PRINTS" id="PR00111">
    <property type="entry name" value="ABHYDROLASE"/>
</dbReference>
<dbReference type="InterPro" id="IPR022742">
    <property type="entry name" value="Hydrolase_4"/>
</dbReference>
<dbReference type="SUPFAM" id="SSF53474">
    <property type="entry name" value="alpha/beta-Hydrolases"/>
    <property type="match status" value="1"/>
</dbReference>
<evidence type="ECO:0000313" key="4">
    <source>
        <dbReference type="Proteomes" id="UP001500975"/>
    </source>
</evidence>
<comment type="caution">
    <text evidence="3">The sequence shown here is derived from an EMBL/GenBank/DDBJ whole genome shotgun (WGS) entry which is preliminary data.</text>
</comment>
<dbReference type="Pfam" id="PF12146">
    <property type="entry name" value="Hydrolase_4"/>
    <property type="match status" value="1"/>
</dbReference>
<dbReference type="Proteomes" id="UP001500975">
    <property type="component" value="Unassembled WGS sequence"/>
</dbReference>
<name>A0ABP8HKB9_9BURK</name>
<evidence type="ECO:0000256" key="1">
    <source>
        <dbReference type="SAM" id="SignalP"/>
    </source>
</evidence>
<dbReference type="PANTHER" id="PTHR12277">
    <property type="entry name" value="ALPHA/BETA HYDROLASE DOMAIN-CONTAINING PROTEIN"/>
    <property type="match status" value="1"/>
</dbReference>
<feature type="signal peptide" evidence="1">
    <location>
        <begin position="1"/>
        <end position="27"/>
    </location>
</feature>
<feature type="chain" id="PRO_5045829346" evidence="1">
    <location>
        <begin position="28"/>
        <end position="333"/>
    </location>
</feature>
<proteinExistence type="predicted"/>
<keyword evidence="1" id="KW-0732">Signal</keyword>
<dbReference type="InterPro" id="IPR000073">
    <property type="entry name" value="AB_hydrolase_1"/>
</dbReference>
<gene>
    <name evidence="3" type="ORF">GCM10023165_20340</name>
</gene>
<sequence length="333" mass="36159">MNFPAKSLSFRLAMKTWTLFASATALAAALLAGGCSTLDERQREWIFQPSDRSWGNSAAMTEGMEHVWIDFDSKVTGERARLHGLWLGGAPESADTPVLLYLHGARYNVAGSAPRMRRMHELGFSVLAIDYRGFGKSSKALPSEDSAQEDARAAWIWLAARHPQQRRYIFGHSLGGAIGIDLASQVHDESGTIVESTFTSIADVVSGFKWGWLPFGPFITQRFEAIRKVKDIGAPLLVVHGSADSLINPTLGRKLYDAATVPKQFVLVEGGSHHSTGSIGEAQYRSALAQLFRMKPPSVLAAQEGTRAQPQAQPTAADKLLHDTAAAALPHKI</sequence>
<reference evidence="4" key="1">
    <citation type="journal article" date="2019" name="Int. J. Syst. Evol. Microbiol.">
        <title>The Global Catalogue of Microorganisms (GCM) 10K type strain sequencing project: providing services to taxonomists for standard genome sequencing and annotation.</title>
        <authorList>
            <consortium name="The Broad Institute Genomics Platform"/>
            <consortium name="The Broad Institute Genome Sequencing Center for Infectious Disease"/>
            <person name="Wu L."/>
            <person name="Ma J."/>
        </authorList>
    </citation>
    <scope>NUCLEOTIDE SEQUENCE [LARGE SCALE GENOMIC DNA]</scope>
    <source>
        <strain evidence="4">JCM 17804</strain>
    </source>
</reference>
<keyword evidence="4" id="KW-1185">Reference proteome</keyword>